<reference evidence="2" key="1">
    <citation type="submission" date="2009-08" db="EMBL/GenBank/DDBJ databases">
        <title>The complete genome of Chitinophaga pinensis DSM 2588.</title>
        <authorList>
            <consortium name="US DOE Joint Genome Institute (JGI-PGF)"/>
            <person name="Lucas S."/>
            <person name="Copeland A."/>
            <person name="Lapidus A."/>
            <person name="Glavina del Rio T."/>
            <person name="Dalin E."/>
            <person name="Tice H."/>
            <person name="Bruce D."/>
            <person name="Goodwin L."/>
            <person name="Pitluck S."/>
            <person name="Kyrpides N."/>
            <person name="Mavromatis K."/>
            <person name="Ivanova N."/>
            <person name="Mikhailova N."/>
            <person name="Sims D."/>
            <person name="Meinche L."/>
            <person name="Brettin T."/>
            <person name="Detter J.C."/>
            <person name="Han C."/>
            <person name="Larimer F."/>
            <person name="Land M."/>
            <person name="Hauser L."/>
            <person name="Markowitz V."/>
            <person name="Cheng J.-F."/>
            <person name="Hugenholtz P."/>
            <person name="Woyke T."/>
            <person name="Wu D."/>
            <person name="Spring S."/>
            <person name="Klenk H.-P."/>
            <person name="Eisen J.A."/>
        </authorList>
    </citation>
    <scope>NUCLEOTIDE SEQUENCE [LARGE SCALE GENOMIC DNA]</scope>
    <source>
        <strain evidence="2">ATCC 43595 / DSM 2588 / LMG 13176 / NBRC 15968 / NCIMB 11800 / UQM 2034</strain>
    </source>
</reference>
<organism evidence="1 2">
    <name type="scientific">Chitinophaga pinensis (strain ATCC 43595 / DSM 2588 / LMG 13176 / NBRC 15968 / NCIMB 11800 / UQM 2034)</name>
    <dbReference type="NCBI Taxonomy" id="485918"/>
    <lineage>
        <taxon>Bacteria</taxon>
        <taxon>Pseudomonadati</taxon>
        <taxon>Bacteroidota</taxon>
        <taxon>Chitinophagia</taxon>
        <taxon>Chitinophagales</taxon>
        <taxon>Chitinophagaceae</taxon>
        <taxon>Chitinophaga</taxon>
    </lineage>
</organism>
<evidence type="ECO:0000313" key="2">
    <source>
        <dbReference type="Proteomes" id="UP000002215"/>
    </source>
</evidence>
<dbReference type="KEGG" id="cpi:Cpin_3138"/>
<protein>
    <submittedName>
        <fullName evidence="1">Uncharacterized protein</fullName>
    </submittedName>
</protein>
<reference evidence="1 2" key="2">
    <citation type="journal article" date="2010" name="Stand. Genomic Sci.">
        <title>Complete genome sequence of Chitinophaga pinensis type strain (UQM 2034).</title>
        <authorList>
            <person name="Glavina Del Rio T."/>
            <person name="Abt B."/>
            <person name="Spring S."/>
            <person name="Lapidus A."/>
            <person name="Nolan M."/>
            <person name="Tice H."/>
            <person name="Copeland A."/>
            <person name="Cheng J.F."/>
            <person name="Chen F."/>
            <person name="Bruce D."/>
            <person name="Goodwin L."/>
            <person name="Pitluck S."/>
            <person name="Ivanova N."/>
            <person name="Mavromatis K."/>
            <person name="Mikhailova N."/>
            <person name="Pati A."/>
            <person name="Chen A."/>
            <person name="Palaniappan K."/>
            <person name="Land M."/>
            <person name="Hauser L."/>
            <person name="Chang Y.J."/>
            <person name="Jeffries C.D."/>
            <person name="Chain P."/>
            <person name="Saunders E."/>
            <person name="Detter J.C."/>
            <person name="Brettin T."/>
            <person name="Rohde M."/>
            <person name="Goker M."/>
            <person name="Bristow J."/>
            <person name="Eisen J.A."/>
            <person name="Markowitz V."/>
            <person name="Hugenholtz P."/>
            <person name="Kyrpides N.C."/>
            <person name="Klenk H.P."/>
            <person name="Lucas S."/>
        </authorList>
    </citation>
    <scope>NUCLEOTIDE SEQUENCE [LARGE SCALE GENOMIC DNA]</scope>
    <source>
        <strain evidence="2">ATCC 43595 / DSM 2588 / LMG 13176 / NBRC 15968 / NCIMB 11800 / UQM 2034</strain>
    </source>
</reference>
<accession>A0A979GUU3</accession>
<dbReference type="EMBL" id="CP001699">
    <property type="protein sequence ID" value="ACU60606.1"/>
    <property type="molecule type" value="Genomic_DNA"/>
</dbReference>
<dbReference type="AlphaFoldDB" id="A0A979GUU3"/>
<dbReference type="Proteomes" id="UP000002215">
    <property type="component" value="Chromosome"/>
</dbReference>
<name>A0A979GUU3_CHIPD</name>
<proteinExistence type="predicted"/>
<evidence type="ECO:0000313" key="1">
    <source>
        <dbReference type="EMBL" id="ACU60606.1"/>
    </source>
</evidence>
<gene>
    <name evidence="1" type="ordered locus">Cpin_3138</name>
</gene>
<sequence length="70" mass="7903">MDIQKGDKIHNHDQPAIGLTSQSFSTTIREVNGNINFTPPGICFHVWFRGFVISGKSLTYNLIIRSKINK</sequence>